<name>A0A840IAC3_9ACTN</name>
<feature type="compositionally biased region" description="Basic and acidic residues" evidence="1">
    <location>
        <begin position="275"/>
        <end position="286"/>
    </location>
</feature>
<dbReference type="CDD" id="cd01741">
    <property type="entry name" value="GATase1_1"/>
    <property type="match status" value="1"/>
</dbReference>
<evidence type="ECO:0000256" key="1">
    <source>
        <dbReference type="SAM" id="MobiDB-lite"/>
    </source>
</evidence>
<accession>A0A840IAC3</accession>
<dbReference type="Proteomes" id="UP000585272">
    <property type="component" value="Unassembled WGS sequence"/>
</dbReference>
<sequence length="299" mass="31880">MSERAAHGNDAAPAGRAAAVSERAAHGNGAAPVERDAPAPADRAAWNGAPALILQHGDWGPPGLLADWLRQRAIPFEIHRTWLGKPWPEVAGRAFVASLGSPHSPADADEEPEVARELELLRAAVDADTPVLGLCFGGQMLAAALGGGIEAAEAPELGWHVVDTTVPDEIPPGPWLQWHYHRFTVPPGAQLLASSPTGPQAFRHGRHLGVQFHPESTIEIVRDWAHTDQPRLDRLGLGDGDALLDAGSGYAAAAVDAAFQLFDAFWRNAHDDDAIRERPGDSDRRAPAWNAQGEARDVP</sequence>
<protein>
    <submittedName>
        <fullName evidence="3">GMP synthase-like glutamine amidotransferase</fullName>
    </submittedName>
</protein>
<dbReference type="Pfam" id="PF00117">
    <property type="entry name" value="GATase"/>
    <property type="match status" value="1"/>
</dbReference>
<dbReference type="RefSeq" id="WP_183340395.1">
    <property type="nucleotide sequence ID" value="NZ_JACHNU010000001.1"/>
</dbReference>
<evidence type="ECO:0000259" key="2">
    <source>
        <dbReference type="Pfam" id="PF00117"/>
    </source>
</evidence>
<dbReference type="InterPro" id="IPR029062">
    <property type="entry name" value="Class_I_gatase-like"/>
</dbReference>
<feature type="domain" description="Glutamine amidotransferase" evidence="2">
    <location>
        <begin position="102"/>
        <end position="217"/>
    </location>
</feature>
<dbReference type="GO" id="GO:0016740">
    <property type="term" value="F:transferase activity"/>
    <property type="evidence" value="ECO:0007669"/>
    <property type="project" value="UniProtKB-KW"/>
</dbReference>
<evidence type="ECO:0000313" key="4">
    <source>
        <dbReference type="Proteomes" id="UP000585272"/>
    </source>
</evidence>
<dbReference type="InterPro" id="IPR044992">
    <property type="entry name" value="ChyE-like"/>
</dbReference>
<dbReference type="PROSITE" id="PS51273">
    <property type="entry name" value="GATASE_TYPE_1"/>
    <property type="match status" value="1"/>
</dbReference>
<organism evidence="3 4">
    <name type="scientific">Conexibacter arvalis</name>
    <dbReference type="NCBI Taxonomy" id="912552"/>
    <lineage>
        <taxon>Bacteria</taxon>
        <taxon>Bacillati</taxon>
        <taxon>Actinomycetota</taxon>
        <taxon>Thermoleophilia</taxon>
        <taxon>Solirubrobacterales</taxon>
        <taxon>Conexibacteraceae</taxon>
        <taxon>Conexibacter</taxon>
    </lineage>
</organism>
<comment type="caution">
    <text evidence="3">The sequence shown here is derived from an EMBL/GenBank/DDBJ whole genome shotgun (WGS) entry which is preliminary data.</text>
</comment>
<evidence type="ECO:0000313" key="3">
    <source>
        <dbReference type="EMBL" id="MBB4661867.1"/>
    </source>
</evidence>
<dbReference type="InterPro" id="IPR017926">
    <property type="entry name" value="GATASE"/>
</dbReference>
<dbReference type="SUPFAM" id="SSF52317">
    <property type="entry name" value="Class I glutamine amidotransferase-like"/>
    <property type="match status" value="1"/>
</dbReference>
<reference evidence="3 4" key="1">
    <citation type="submission" date="2020-08" db="EMBL/GenBank/DDBJ databases">
        <title>Genomic Encyclopedia of Archaeal and Bacterial Type Strains, Phase II (KMG-II): from individual species to whole genera.</title>
        <authorList>
            <person name="Goeker M."/>
        </authorList>
    </citation>
    <scope>NUCLEOTIDE SEQUENCE [LARGE SCALE GENOMIC DNA]</scope>
    <source>
        <strain evidence="3 4">DSM 23288</strain>
    </source>
</reference>
<dbReference type="Gene3D" id="3.40.50.880">
    <property type="match status" value="1"/>
</dbReference>
<dbReference type="PANTHER" id="PTHR42695">
    <property type="entry name" value="GLUTAMINE AMIDOTRANSFERASE YLR126C-RELATED"/>
    <property type="match status" value="1"/>
</dbReference>
<dbReference type="AlphaFoldDB" id="A0A840IAC3"/>
<feature type="compositionally biased region" description="Low complexity" evidence="1">
    <location>
        <begin position="8"/>
        <end position="41"/>
    </location>
</feature>
<feature type="region of interest" description="Disordered" evidence="1">
    <location>
        <begin position="1"/>
        <end position="41"/>
    </location>
</feature>
<keyword evidence="3" id="KW-0808">Transferase</keyword>
<keyword evidence="4" id="KW-1185">Reference proteome</keyword>
<dbReference type="EMBL" id="JACHNU010000001">
    <property type="protein sequence ID" value="MBB4661867.1"/>
    <property type="molecule type" value="Genomic_DNA"/>
</dbReference>
<dbReference type="PANTHER" id="PTHR42695:SF5">
    <property type="entry name" value="GLUTAMINE AMIDOTRANSFERASE YLR126C-RELATED"/>
    <property type="match status" value="1"/>
</dbReference>
<gene>
    <name evidence="3" type="ORF">BDZ31_001440</name>
</gene>
<keyword evidence="3" id="KW-0315">Glutamine amidotransferase</keyword>
<dbReference type="GO" id="GO:0005829">
    <property type="term" value="C:cytosol"/>
    <property type="evidence" value="ECO:0007669"/>
    <property type="project" value="TreeGrafter"/>
</dbReference>
<proteinExistence type="predicted"/>
<feature type="region of interest" description="Disordered" evidence="1">
    <location>
        <begin position="275"/>
        <end position="299"/>
    </location>
</feature>